<comment type="caution">
    <text evidence="10">The sequence shown here is derived from an EMBL/GenBank/DDBJ whole genome shotgun (WGS) entry which is preliminary data.</text>
</comment>
<keyword evidence="11" id="KW-1185">Reference proteome</keyword>
<comment type="catalytic activity">
    <reaction evidence="7">
        <text>an S-substituted L-cysteine + H2O = a thiol + pyruvate + NH4(+)</text>
        <dbReference type="Rhea" id="RHEA:18121"/>
        <dbReference type="ChEBI" id="CHEBI:15361"/>
        <dbReference type="ChEBI" id="CHEBI:15377"/>
        <dbReference type="ChEBI" id="CHEBI:28938"/>
        <dbReference type="ChEBI" id="CHEBI:29256"/>
        <dbReference type="ChEBI" id="CHEBI:58717"/>
        <dbReference type="EC" id="4.4.1.13"/>
    </reaction>
</comment>
<evidence type="ECO:0000256" key="6">
    <source>
        <dbReference type="ARBA" id="ARBA00047517"/>
    </source>
</evidence>
<evidence type="ECO:0000256" key="2">
    <source>
        <dbReference type="ARBA" id="ARBA00009077"/>
    </source>
</evidence>
<dbReference type="GO" id="GO:0047804">
    <property type="term" value="F:cysteine-S-conjugate beta-lyase activity"/>
    <property type="evidence" value="ECO:0007669"/>
    <property type="project" value="UniProtKB-EC"/>
</dbReference>
<evidence type="ECO:0000256" key="4">
    <source>
        <dbReference type="ARBA" id="ARBA00023239"/>
    </source>
</evidence>
<dbReference type="NCBIfam" id="TIGR01324">
    <property type="entry name" value="cysta_beta_ly_B"/>
    <property type="match status" value="1"/>
</dbReference>
<keyword evidence="4 10" id="KW-0456">Lyase</keyword>
<comment type="pathway">
    <text evidence="5">Amino-acid biosynthesis; L-methionine biosynthesis via de novo pathway; L-homocysteine from L-cystathionine: step 1/1.</text>
</comment>
<comment type="catalytic activity">
    <reaction evidence="6">
        <text>L,L-cystathionine + H2O = L-homocysteine + pyruvate + NH4(+)</text>
        <dbReference type="Rhea" id="RHEA:13965"/>
        <dbReference type="ChEBI" id="CHEBI:15361"/>
        <dbReference type="ChEBI" id="CHEBI:15377"/>
        <dbReference type="ChEBI" id="CHEBI:28938"/>
        <dbReference type="ChEBI" id="CHEBI:58161"/>
        <dbReference type="ChEBI" id="CHEBI:58199"/>
    </reaction>
</comment>
<gene>
    <name evidence="10" type="primary">metC</name>
    <name evidence="10" type="ORF">CRN84_20695</name>
</gene>
<dbReference type="PANTHER" id="PTHR43500">
    <property type="entry name" value="CYSTATHIONINE BETA-LYASE-RELATED"/>
    <property type="match status" value="1"/>
</dbReference>
<accession>A0A2C6DRY9</accession>
<protein>
    <submittedName>
        <fullName evidence="10">Cystathionine beta-lyase</fullName>
    </submittedName>
</protein>
<dbReference type="Pfam" id="PF01053">
    <property type="entry name" value="Cys_Met_Meta_PP"/>
    <property type="match status" value="1"/>
</dbReference>
<reference evidence="11" key="1">
    <citation type="submission" date="2017-09" db="EMBL/GenBank/DDBJ databases">
        <title>FDA dAtabase for Regulatory Grade micrObial Sequences (FDA-ARGOS): Supporting development and validation of Infectious Disease Dx tests.</title>
        <authorList>
            <person name="Minogue T."/>
            <person name="Wolcott M."/>
            <person name="Wasieloski L."/>
            <person name="Aguilar W."/>
            <person name="Moore D."/>
            <person name="Tallon L."/>
            <person name="Sadzewicz L."/>
            <person name="Ott S."/>
            <person name="Zhao X."/>
            <person name="Nagaraj S."/>
            <person name="Vavikolanu K."/>
            <person name="Aluvathingal J."/>
            <person name="Nadendla S."/>
            <person name="Sichtig H."/>
        </authorList>
    </citation>
    <scope>NUCLEOTIDE SEQUENCE [LARGE SCALE GENOMIC DNA]</scope>
    <source>
        <strain evidence="11">FDAARGOS_387</strain>
    </source>
</reference>
<evidence type="ECO:0000256" key="7">
    <source>
        <dbReference type="ARBA" id="ARBA00047625"/>
    </source>
</evidence>
<comment type="similarity">
    <text evidence="2 9">Belongs to the trans-sulfuration enzymes family.</text>
</comment>
<evidence type="ECO:0000313" key="10">
    <source>
        <dbReference type="EMBL" id="PHI31581.1"/>
    </source>
</evidence>
<dbReference type="InterPro" id="IPR006233">
    <property type="entry name" value="Cys_b_lyase_bac"/>
</dbReference>
<evidence type="ECO:0000256" key="3">
    <source>
        <dbReference type="ARBA" id="ARBA00022898"/>
    </source>
</evidence>
<keyword evidence="3 8" id="KW-0663">Pyridoxal phosphate</keyword>
<dbReference type="InterPro" id="IPR054542">
    <property type="entry name" value="Cys_met_metab_PP"/>
</dbReference>
<comment type="cofactor">
    <cofactor evidence="1 9">
        <name>pyridoxal 5'-phosphate</name>
        <dbReference type="ChEBI" id="CHEBI:597326"/>
    </cofactor>
</comment>
<dbReference type="PIRSF" id="PIRSF001434">
    <property type="entry name" value="CGS"/>
    <property type="match status" value="1"/>
</dbReference>
<dbReference type="Gene3D" id="3.90.1150.10">
    <property type="entry name" value="Aspartate Aminotransferase, domain 1"/>
    <property type="match status" value="1"/>
</dbReference>
<evidence type="ECO:0000313" key="11">
    <source>
        <dbReference type="Proteomes" id="UP000224974"/>
    </source>
</evidence>
<dbReference type="GO" id="GO:0019450">
    <property type="term" value="P:L-cysteine catabolic process to pyruvate"/>
    <property type="evidence" value="ECO:0007669"/>
    <property type="project" value="TreeGrafter"/>
</dbReference>
<evidence type="ECO:0000256" key="9">
    <source>
        <dbReference type="RuleBase" id="RU362118"/>
    </source>
</evidence>
<dbReference type="PROSITE" id="PS00868">
    <property type="entry name" value="CYS_MET_METAB_PP"/>
    <property type="match status" value="1"/>
</dbReference>
<dbReference type="InterPro" id="IPR015424">
    <property type="entry name" value="PyrdxlP-dep_Trfase"/>
</dbReference>
<dbReference type="STRING" id="1111728.GCA_000427805_03935"/>
<dbReference type="InterPro" id="IPR000277">
    <property type="entry name" value="Cys/Met-Metab_PyrdxlP-dep_enz"/>
</dbReference>
<evidence type="ECO:0000256" key="8">
    <source>
        <dbReference type="PIRSR" id="PIRSR001434-2"/>
    </source>
</evidence>
<dbReference type="OrthoDB" id="9805807at2"/>
<dbReference type="GO" id="GO:0019346">
    <property type="term" value="P:transsulfuration"/>
    <property type="evidence" value="ECO:0007669"/>
    <property type="project" value="InterPro"/>
</dbReference>
<dbReference type="SUPFAM" id="SSF53383">
    <property type="entry name" value="PLP-dependent transferases"/>
    <property type="match status" value="1"/>
</dbReference>
<feature type="modified residue" description="N6-(pyridoxal phosphate)lysine" evidence="8">
    <location>
        <position position="207"/>
    </location>
</feature>
<dbReference type="GO" id="GO:0030170">
    <property type="term" value="F:pyridoxal phosphate binding"/>
    <property type="evidence" value="ECO:0007669"/>
    <property type="project" value="InterPro"/>
</dbReference>
<dbReference type="InterPro" id="IPR015422">
    <property type="entry name" value="PyrdxlP-dep_Trfase_small"/>
</dbReference>
<name>A0A2C6DRY9_9GAMM</name>
<evidence type="ECO:0000256" key="5">
    <source>
        <dbReference type="ARBA" id="ARBA00046315"/>
    </source>
</evidence>
<dbReference type="EMBL" id="PDDX01000001">
    <property type="protein sequence ID" value="PHI31581.1"/>
    <property type="molecule type" value="Genomic_DNA"/>
</dbReference>
<dbReference type="FunFam" id="3.40.640.10:FF:000046">
    <property type="entry name" value="Cystathionine gamma-lyase"/>
    <property type="match status" value="1"/>
</dbReference>
<dbReference type="RefSeq" id="WP_029095805.1">
    <property type="nucleotide sequence ID" value="NZ_PDDX01000001.1"/>
</dbReference>
<dbReference type="Gene3D" id="3.40.640.10">
    <property type="entry name" value="Type I PLP-dependent aspartate aminotransferase-like (Major domain)"/>
    <property type="match status" value="1"/>
</dbReference>
<dbReference type="AlphaFoldDB" id="A0A2C6DRY9"/>
<dbReference type="InterPro" id="IPR015421">
    <property type="entry name" value="PyrdxlP-dep_Trfase_major"/>
</dbReference>
<evidence type="ECO:0000256" key="1">
    <source>
        <dbReference type="ARBA" id="ARBA00001933"/>
    </source>
</evidence>
<dbReference type="Proteomes" id="UP000224974">
    <property type="component" value="Unassembled WGS sequence"/>
</dbReference>
<organism evidence="10 11">
    <name type="scientific">Budvicia aquatica</name>
    <dbReference type="NCBI Taxonomy" id="82979"/>
    <lineage>
        <taxon>Bacteria</taxon>
        <taxon>Pseudomonadati</taxon>
        <taxon>Pseudomonadota</taxon>
        <taxon>Gammaproteobacteria</taxon>
        <taxon>Enterobacterales</taxon>
        <taxon>Budviciaceae</taxon>
        <taxon>Budvicia</taxon>
    </lineage>
</organism>
<sequence>MAHKLKTRLIHAGRGAARDIGPVNPPVMRASTILFDSITTWRDARKRRETERLLSYGARGTETAFALEELITELEGGYRAQLFPTGLAAIAVTIMGYARAGGHVLFADSVYAPVRTICSHFLKPNNISYDFFKTDGSDFEEKLRPETQLVFAESPGSLLYEMLDLPEICRIAHERGIPVAVDNTWGSGWLYNPLELGADVSVIAATKYLCGHSDVMMGIMVANEKAWKQIGELPEALGQVSSADDASLVLRGMRTLSTRLAVHGQSAMTVAKWLQQRPEVKKVYYPGLADHPRNDLYERDCKGGNGLLTIELKPEYTLAQAETFIDSLALFGIGASWGGYESLVLPANVTGARSATDWSGHGQFIRFHIGLEDVSDLLADLEQGINTLNK</sequence>
<dbReference type="PANTHER" id="PTHR43500:SF1">
    <property type="entry name" value="CYSTATHIONINE BETA-LYASE-RELATED"/>
    <property type="match status" value="1"/>
</dbReference>
<proteinExistence type="inferred from homology"/>